<dbReference type="RefSeq" id="WP_372390219.1">
    <property type="nucleotide sequence ID" value="NZ_JBGNYA010000001.1"/>
</dbReference>
<keyword evidence="3" id="KW-1185">Reference proteome</keyword>
<comment type="caution">
    <text evidence="2">The sequence shown here is derived from an EMBL/GenBank/DDBJ whole genome shotgun (WGS) entry which is preliminary data.</text>
</comment>
<dbReference type="Pfam" id="PF10006">
    <property type="entry name" value="DUF2249"/>
    <property type="match status" value="1"/>
</dbReference>
<evidence type="ECO:0000313" key="2">
    <source>
        <dbReference type="EMBL" id="MFA1611836.1"/>
    </source>
</evidence>
<dbReference type="SUPFAM" id="SSF64307">
    <property type="entry name" value="SirA-like"/>
    <property type="match status" value="1"/>
</dbReference>
<feature type="domain" description="DUF2249" evidence="1">
    <location>
        <begin position="21"/>
        <end position="80"/>
    </location>
</feature>
<dbReference type="InterPro" id="IPR036868">
    <property type="entry name" value="TusA-like_sf"/>
</dbReference>
<evidence type="ECO:0000313" key="3">
    <source>
        <dbReference type="Proteomes" id="UP001570511"/>
    </source>
</evidence>
<reference evidence="2 3" key="1">
    <citation type="submission" date="2024-08" db="EMBL/GenBank/DDBJ databases">
        <title>Halobellus sp. MBLA0158 whole genome sequence.</title>
        <authorList>
            <person name="Hwang C.Y."/>
            <person name="Cho E.-S."/>
            <person name="Seo M.-J."/>
        </authorList>
    </citation>
    <scope>NUCLEOTIDE SEQUENCE [LARGE SCALE GENOMIC DNA]</scope>
    <source>
        <strain evidence="2 3">MBLA0158</strain>
    </source>
</reference>
<evidence type="ECO:0000259" key="1">
    <source>
        <dbReference type="Pfam" id="PF10006"/>
    </source>
</evidence>
<accession>A0ABD5MKJ6</accession>
<name>A0ABD5MKJ6_9EURY</name>
<dbReference type="InterPro" id="IPR018720">
    <property type="entry name" value="DUF2249"/>
</dbReference>
<dbReference type="EMBL" id="JBGNYA010000001">
    <property type="protein sequence ID" value="MFA1611836.1"/>
    <property type="molecule type" value="Genomic_DNA"/>
</dbReference>
<organism evidence="2 3">
    <name type="scientific">Halobellus rubicundus</name>
    <dbReference type="NCBI Taxonomy" id="2996466"/>
    <lineage>
        <taxon>Archaea</taxon>
        <taxon>Methanobacteriati</taxon>
        <taxon>Methanobacteriota</taxon>
        <taxon>Stenosarchaea group</taxon>
        <taxon>Halobacteria</taxon>
        <taxon>Halobacteriales</taxon>
        <taxon>Haloferacaceae</taxon>
        <taxon>Halobellus</taxon>
    </lineage>
</organism>
<proteinExistence type="predicted"/>
<gene>
    <name evidence="2" type="ORF">OS889_12555</name>
</gene>
<protein>
    <submittedName>
        <fullName evidence="2">DUF2249 domain-containing protein</fullName>
    </submittedName>
</protein>
<dbReference type="AlphaFoldDB" id="A0ABD5MKJ6"/>
<sequence length="89" mass="10126">MHPETHLAEFDAPSDRAIDFLDARDLPPPEPLQETMTRLADLDGETVFVQLNDRVPQFLFPKLDEQGVAYETKETDDGVLTAIWDPDEE</sequence>
<dbReference type="Proteomes" id="UP001570511">
    <property type="component" value="Unassembled WGS sequence"/>
</dbReference>